<protein>
    <submittedName>
        <fullName evidence="2">Uncharacterized protein</fullName>
    </submittedName>
</protein>
<gene>
    <name evidence="2" type="ORF">OIU85_000095</name>
</gene>
<evidence type="ECO:0000256" key="1">
    <source>
        <dbReference type="ARBA" id="ARBA00022842"/>
    </source>
</evidence>
<dbReference type="PANTHER" id="PTHR24093">
    <property type="entry name" value="CATION TRANSPORTING ATPASE"/>
    <property type="match status" value="1"/>
</dbReference>
<organism evidence="2 3">
    <name type="scientific">Salix viminalis</name>
    <name type="common">Common osier</name>
    <name type="synonym">Basket willow</name>
    <dbReference type="NCBI Taxonomy" id="40686"/>
    <lineage>
        <taxon>Eukaryota</taxon>
        <taxon>Viridiplantae</taxon>
        <taxon>Streptophyta</taxon>
        <taxon>Embryophyta</taxon>
        <taxon>Tracheophyta</taxon>
        <taxon>Spermatophyta</taxon>
        <taxon>Magnoliopsida</taxon>
        <taxon>eudicotyledons</taxon>
        <taxon>Gunneridae</taxon>
        <taxon>Pentapetalae</taxon>
        <taxon>rosids</taxon>
        <taxon>fabids</taxon>
        <taxon>Malpighiales</taxon>
        <taxon>Salicaceae</taxon>
        <taxon>Saliceae</taxon>
        <taxon>Salix</taxon>
    </lineage>
</organism>
<evidence type="ECO:0000313" key="2">
    <source>
        <dbReference type="EMBL" id="KAJ6749418.1"/>
    </source>
</evidence>
<dbReference type="Proteomes" id="UP001151529">
    <property type="component" value="Chromosome 16"/>
</dbReference>
<comment type="caution">
    <text evidence="2">The sequence shown here is derived from an EMBL/GenBank/DDBJ whole genome shotgun (WGS) entry which is preliminary data.</text>
</comment>
<keyword evidence="1" id="KW-0460">Magnesium</keyword>
<name>A0A9Q0VJA2_SALVM</name>
<reference evidence="2" key="1">
    <citation type="submission" date="2022-11" db="EMBL/GenBank/DDBJ databases">
        <authorList>
            <person name="Hyden B.L."/>
            <person name="Feng K."/>
            <person name="Yates T."/>
            <person name="Jawdy S."/>
            <person name="Smart L.B."/>
            <person name="Muchero W."/>
        </authorList>
    </citation>
    <scope>NUCLEOTIDE SEQUENCE</scope>
    <source>
        <tissue evidence="2">Shoot tip</tissue>
    </source>
</reference>
<proteinExistence type="predicted"/>
<keyword evidence="3" id="KW-1185">Reference proteome</keyword>
<dbReference type="GO" id="GO:0005886">
    <property type="term" value="C:plasma membrane"/>
    <property type="evidence" value="ECO:0007669"/>
    <property type="project" value="TreeGrafter"/>
</dbReference>
<dbReference type="AlphaFoldDB" id="A0A9Q0VJA2"/>
<dbReference type="InterPro" id="IPR023298">
    <property type="entry name" value="ATPase_P-typ_TM_dom_sf"/>
</dbReference>
<accession>A0A9Q0VJA2</accession>
<dbReference type="PANTHER" id="PTHR24093:SF470">
    <property type="entry name" value="CALCIUM-TRANSPORTING ATPASE 12, PLASMA MEMBRANE-TYPE-LIKE"/>
    <property type="match status" value="1"/>
</dbReference>
<dbReference type="EMBL" id="JAPFFL010000001">
    <property type="protein sequence ID" value="KAJ6749418.1"/>
    <property type="molecule type" value="Genomic_DNA"/>
</dbReference>
<sequence>MASITGPPGEKLMNKPQVQKTEPLITKAMRTNIMAQVAYQVFNQFNSREIEKLNVFKNIHQNYWFRVATSGLLALQVASVEISGIIKGNARLDYEKMGHLHFIWNIFLGG</sequence>
<dbReference type="SUPFAM" id="SSF81665">
    <property type="entry name" value="Calcium ATPase, transmembrane domain M"/>
    <property type="match status" value="1"/>
</dbReference>
<dbReference type="OrthoDB" id="3352408at2759"/>
<dbReference type="GO" id="GO:0005388">
    <property type="term" value="F:P-type calcium transporter activity"/>
    <property type="evidence" value="ECO:0007669"/>
    <property type="project" value="TreeGrafter"/>
</dbReference>
<evidence type="ECO:0000313" key="3">
    <source>
        <dbReference type="Proteomes" id="UP001151529"/>
    </source>
</evidence>
<reference evidence="2" key="2">
    <citation type="journal article" date="2023" name="Int. J. Mol. Sci.">
        <title>De Novo Assembly and Annotation of 11 Diverse Shrub Willow (Salix) Genomes Reveals Novel Gene Organization in Sex-Linked Regions.</title>
        <authorList>
            <person name="Hyden B."/>
            <person name="Feng K."/>
            <person name="Yates T.B."/>
            <person name="Jawdy S."/>
            <person name="Cereghino C."/>
            <person name="Smart L.B."/>
            <person name="Muchero W."/>
        </authorList>
    </citation>
    <scope>NUCLEOTIDE SEQUENCE [LARGE SCALE GENOMIC DNA]</scope>
    <source>
        <tissue evidence="2">Shoot tip</tissue>
    </source>
</reference>